<evidence type="ECO:0000313" key="3">
    <source>
        <dbReference type="Proteomes" id="UP000250266"/>
    </source>
</evidence>
<evidence type="ECO:0000259" key="1">
    <source>
        <dbReference type="PROSITE" id="PS50181"/>
    </source>
</evidence>
<reference evidence="2 3" key="1">
    <citation type="journal article" date="2016" name="Nat. Commun.">
        <title>Ectomycorrhizal ecology is imprinted in the genome of the dominant symbiotic fungus Cenococcum geophilum.</title>
        <authorList>
            <consortium name="DOE Joint Genome Institute"/>
            <person name="Peter M."/>
            <person name="Kohler A."/>
            <person name="Ohm R.A."/>
            <person name="Kuo A."/>
            <person name="Krutzmann J."/>
            <person name="Morin E."/>
            <person name="Arend M."/>
            <person name="Barry K.W."/>
            <person name="Binder M."/>
            <person name="Choi C."/>
            <person name="Clum A."/>
            <person name="Copeland A."/>
            <person name="Grisel N."/>
            <person name="Haridas S."/>
            <person name="Kipfer T."/>
            <person name="LaButti K."/>
            <person name="Lindquist E."/>
            <person name="Lipzen A."/>
            <person name="Maire R."/>
            <person name="Meier B."/>
            <person name="Mihaltcheva S."/>
            <person name="Molinier V."/>
            <person name="Murat C."/>
            <person name="Poggeler S."/>
            <person name="Quandt C.A."/>
            <person name="Sperisen C."/>
            <person name="Tritt A."/>
            <person name="Tisserant E."/>
            <person name="Crous P.W."/>
            <person name="Henrissat B."/>
            <person name="Nehls U."/>
            <person name="Egli S."/>
            <person name="Spatafora J.W."/>
            <person name="Grigoriev I.V."/>
            <person name="Martin F.M."/>
        </authorList>
    </citation>
    <scope>NUCLEOTIDE SEQUENCE [LARGE SCALE GENOMIC DNA]</scope>
    <source>
        <strain evidence="2 3">CBS 459.81</strain>
    </source>
</reference>
<protein>
    <recommendedName>
        <fullName evidence="1">F-box domain-containing protein</fullName>
    </recommendedName>
</protein>
<accession>A0A8E2JCT0</accession>
<dbReference type="AlphaFoldDB" id="A0A8E2JCT0"/>
<organism evidence="2 3">
    <name type="scientific">Lepidopterella palustris CBS 459.81</name>
    <dbReference type="NCBI Taxonomy" id="1314670"/>
    <lineage>
        <taxon>Eukaryota</taxon>
        <taxon>Fungi</taxon>
        <taxon>Dikarya</taxon>
        <taxon>Ascomycota</taxon>
        <taxon>Pezizomycotina</taxon>
        <taxon>Dothideomycetes</taxon>
        <taxon>Pleosporomycetidae</taxon>
        <taxon>Mytilinidiales</taxon>
        <taxon>Argynnaceae</taxon>
        <taxon>Lepidopterella</taxon>
    </lineage>
</organism>
<dbReference type="Proteomes" id="UP000250266">
    <property type="component" value="Unassembled WGS sequence"/>
</dbReference>
<dbReference type="InterPro" id="IPR001810">
    <property type="entry name" value="F-box_dom"/>
</dbReference>
<dbReference type="InterPro" id="IPR036047">
    <property type="entry name" value="F-box-like_dom_sf"/>
</dbReference>
<dbReference type="Gene3D" id="1.20.1280.50">
    <property type="match status" value="1"/>
</dbReference>
<dbReference type="EMBL" id="KV745139">
    <property type="protein sequence ID" value="OCK77299.1"/>
    <property type="molecule type" value="Genomic_DNA"/>
</dbReference>
<dbReference type="Pfam" id="PF12937">
    <property type="entry name" value="F-box-like"/>
    <property type="match status" value="1"/>
</dbReference>
<dbReference type="OrthoDB" id="3800738at2759"/>
<proteinExistence type="predicted"/>
<name>A0A8E2JCT0_9PEZI</name>
<keyword evidence="3" id="KW-1185">Reference proteome</keyword>
<sequence>MTKLIRSRPPPSRLVLANVVELLEQILSYLEPLSLLRLQRVNKHWQRVISSSYILRRELFLDPIPNKTSTDEPSINPFLQIAFPQYGAIDCEFTTVWDMDALLIHLELRTTPDDRQAEAQLYPDASWRLMYVTQPPISVVMVQDDQDRWEDAAYYFKDYEGATLEGVGSYFLSLKDSSRGEFKRPEWSVKRMTDFKTKLEHSGWDSSW</sequence>
<dbReference type="SMART" id="SM00256">
    <property type="entry name" value="FBOX"/>
    <property type="match status" value="1"/>
</dbReference>
<dbReference type="SUPFAM" id="SSF81383">
    <property type="entry name" value="F-box domain"/>
    <property type="match status" value="1"/>
</dbReference>
<dbReference type="PROSITE" id="PS50181">
    <property type="entry name" value="FBOX"/>
    <property type="match status" value="1"/>
</dbReference>
<evidence type="ECO:0000313" key="2">
    <source>
        <dbReference type="EMBL" id="OCK77299.1"/>
    </source>
</evidence>
<gene>
    <name evidence="2" type="ORF">K432DRAFT_384818</name>
</gene>
<feature type="domain" description="F-box" evidence="1">
    <location>
        <begin position="21"/>
        <end position="58"/>
    </location>
</feature>